<evidence type="ECO:0000313" key="1">
    <source>
        <dbReference type="EMBL" id="AEA38773.1"/>
    </source>
</evidence>
<name>F2HHH7_9CRYP</name>
<evidence type="ECO:0000313" key="2">
    <source>
        <dbReference type="Proteomes" id="UP000243423"/>
    </source>
</evidence>
<organism evidence="1 2">
    <name type="scientific">Cryptomonas paramaecium</name>
    <dbReference type="NCBI Taxonomy" id="2898"/>
    <lineage>
        <taxon>Eukaryota</taxon>
        <taxon>Cryptophyceae</taxon>
        <taxon>Cryptomonadales</taxon>
        <taxon>Cryptomonadaceae</taxon>
        <taxon>Cryptomonas</taxon>
    </lineage>
</organism>
<dbReference type="AlphaFoldDB" id="F2HHH7"/>
<gene>
    <name evidence="1" type="ORF">CPARA_1gp115</name>
</gene>
<keyword evidence="1" id="KW-0542">Nucleomorph</keyword>
<dbReference type="Proteomes" id="UP000243423">
    <property type="component" value="Nucleomorph 1"/>
</dbReference>
<dbReference type="RefSeq" id="XP_003239671.1">
    <property type="nucleotide sequence ID" value="XM_003239623.1"/>
</dbReference>
<accession>F2HHH7</accession>
<sequence length="103" mass="12347">MMNESNLRKNLHMKCADVIELGDTFKQYHKFNDKNFSILLEENQKNEGSVYKKNNKISYNSRFILRIFRPKSTKILLTMWKSKKISFWFPFSNDSSIAKFKIN</sequence>
<proteinExistence type="predicted"/>
<dbReference type="GeneID" id="10446975"/>
<reference evidence="1 2" key="1">
    <citation type="journal article" date="2011" name="Genome Biol. Evol.">
        <title>Complete nucleomorph genome sequence of the nonphotosynthetic alga Cryptomonas paramecium reveals a core nucleomorph gene set.</title>
        <authorList>
            <person name="Tanifuji G."/>
            <person name="Onodera N.T."/>
            <person name="Wheeler T.J."/>
            <person name="Dlutek M."/>
            <person name="Donaher N."/>
            <person name="Archibald J.M."/>
        </authorList>
    </citation>
    <scope>NUCLEOTIDE SEQUENCE [LARGE SCALE GENOMIC DNA]</scope>
    <source>
        <strain evidence="1 2">CCAP977/2A</strain>
    </source>
</reference>
<dbReference type="EMBL" id="CP002172">
    <property type="protein sequence ID" value="AEA38773.1"/>
    <property type="molecule type" value="Genomic_DNA"/>
</dbReference>
<geneLocation type="nucleomorph" evidence="1"/>
<protein>
    <submittedName>
        <fullName evidence="1">Uncharacterized protein</fullName>
    </submittedName>
</protein>